<sequence length="214" mass="25239">NNYIQEVQDQVISSEEFKKASKKVKIGKAPAHDGITAEMLELFNKIIVIKTKYQLIGRWRLLCFSKRKGIPVKQFKYLGSWIMEDRKMEAQLDDREQATTKLYFSLNRQISNKKELYTRIKTRIFNVLHVPVSTYGSETWTLSKNPRVRIQVIEMKVLRRIAGLKLIDKVRNTKIRRTLGVRLIEARIRVNALRSETAEKVWQMGRVEKKFKSR</sequence>
<keyword evidence="2" id="KW-1185">Reference proteome</keyword>
<evidence type="ECO:0008006" key="3">
    <source>
        <dbReference type="Google" id="ProtNLM"/>
    </source>
</evidence>
<name>A0A8K0GF06_IGNLU</name>
<dbReference type="AlphaFoldDB" id="A0A8K0GF06"/>
<accession>A0A8K0GF06</accession>
<protein>
    <recommendedName>
        <fullName evidence="3">Endonuclease-reverse transcriptase</fullName>
    </recommendedName>
</protein>
<dbReference type="Proteomes" id="UP000801492">
    <property type="component" value="Unassembled WGS sequence"/>
</dbReference>
<evidence type="ECO:0000313" key="2">
    <source>
        <dbReference type="Proteomes" id="UP000801492"/>
    </source>
</evidence>
<dbReference type="OrthoDB" id="1293503at2759"/>
<proteinExistence type="predicted"/>
<dbReference type="PANTHER" id="PTHR47027">
    <property type="entry name" value="REVERSE TRANSCRIPTASE DOMAIN-CONTAINING PROTEIN"/>
    <property type="match status" value="1"/>
</dbReference>
<reference evidence="1" key="1">
    <citation type="submission" date="2019-08" db="EMBL/GenBank/DDBJ databases">
        <title>The genome of the North American firefly Photinus pyralis.</title>
        <authorList>
            <consortium name="Photinus pyralis genome working group"/>
            <person name="Fallon T.R."/>
            <person name="Sander Lower S.E."/>
            <person name="Weng J.-K."/>
        </authorList>
    </citation>
    <scope>NUCLEOTIDE SEQUENCE</scope>
    <source>
        <strain evidence="1">TRF0915ILg1</strain>
        <tissue evidence="1">Whole body</tissue>
    </source>
</reference>
<feature type="non-terminal residue" evidence="1">
    <location>
        <position position="1"/>
    </location>
</feature>
<comment type="caution">
    <text evidence="1">The sequence shown here is derived from an EMBL/GenBank/DDBJ whole genome shotgun (WGS) entry which is preliminary data.</text>
</comment>
<evidence type="ECO:0000313" key="1">
    <source>
        <dbReference type="EMBL" id="KAF2899382.1"/>
    </source>
</evidence>
<dbReference type="EMBL" id="VTPC01002838">
    <property type="protein sequence ID" value="KAF2899382.1"/>
    <property type="molecule type" value="Genomic_DNA"/>
</dbReference>
<gene>
    <name evidence="1" type="ORF">ILUMI_06792</name>
</gene>
<dbReference type="PANTHER" id="PTHR47027:SF30">
    <property type="entry name" value="THAP-TYPE DOMAIN-CONTAINING PROTEIN"/>
    <property type="match status" value="1"/>
</dbReference>
<organism evidence="1 2">
    <name type="scientific">Ignelater luminosus</name>
    <name type="common">Cucubano</name>
    <name type="synonym">Pyrophorus luminosus</name>
    <dbReference type="NCBI Taxonomy" id="2038154"/>
    <lineage>
        <taxon>Eukaryota</taxon>
        <taxon>Metazoa</taxon>
        <taxon>Ecdysozoa</taxon>
        <taxon>Arthropoda</taxon>
        <taxon>Hexapoda</taxon>
        <taxon>Insecta</taxon>
        <taxon>Pterygota</taxon>
        <taxon>Neoptera</taxon>
        <taxon>Endopterygota</taxon>
        <taxon>Coleoptera</taxon>
        <taxon>Polyphaga</taxon>
        <taxon>Elateriformia</taxon>
        <taxon>Elateroidea</taxon>
        <taxon>Elateridae</taxon>
        <taxon>Agrypninae</taxon>
        <taxon>Pyrophorini</taxon>
        <taxon>Ignelater</taxon>
    </lineage>
</organism>